<evidence type="ECO:0000256" key="7">
    <source>
        <dbReference type="ARBA" id="ARBA00022779"/>
    </source>
</evidence>
<keyword evidence="7 10" id="KW-0283">Flagellar rotation</keyword>
<evidence type="ECO:0000313" key="13">
    <source>
        <dbReference type="Proteomes" id="UP001595729"/>
    </source>
</evidence>
<dbReference type="PANTHER" id="PTHR35091:SF2">
    <property type="entry name" value="FLAGELLAR PROTEIN FLIL"/>
    <property type="match status" value="1"/>
</dbReference>
<evidence type="ECO:0000256" key="4">
    <source>
        <dbReference type="ARBA" id="ARBA00022475"/>
    </source>
</evidence>
<feature type="compositionally biased region" description="Acidic residues" evidence="11">
    <location>
        <begin position="52"/>
        <end position="62"/>
    </location>
</feature>
<protein>
    <recommendedName>
        <fullName evidence="10">Flagellar protein FliL</fullName>
    </recommendedName>
</protein>
<evidence type="ECO:0000256" key="6">
    <source>
        <dbReference type="ARBA" id="ARBA00022692"/>
    </source>
</evidence>
<evidence type="ECO:0000313" key="12">
    <source>
        <dbReference type="EMBL" id="MFC3686436.1"/>
    </source>
</evidence>
<keyword evidence="12" id="KW-0969">Cilium</keyword>
<dbReference type="RefSeq" id="WP_382179290.1">
    <property type="nucleotide sequence ID" value="NZ_JBHRXX010000010.1"/>
</dbReference>
<name>A0ABV7WBJ8_9BURK</name>
<comment type="function">
    <text evidence="1 10">Controls the rotational direction of flagella during chemotaxis.</text>
</comment>
<feature type="transmembrane region" description="Helical" evidence="10">
    <location>
        <begin position="23"/>
        <end position="45"/>
    </location>
</feature>
<keyword evidence="10" id="KW-0997">Cell inner membrane</keyword>
<gene>
    <name evidence="12" type="primary">fliL</name>
    <name evidence="12" type="ORF">ACFOPI_22785</name>
</gene>
<feature type="region of interest" description="Disordered" evidence="11">
    <location>
        <begin position="52"/>
        <end position="77"/>
    </location>
</feature>
<sequence>MSAAAAAAPANGEAPAKPKSKKLLFIIIGVVVLALVGAGAAFFLLKKSHSEDEEDGTEVTAEDEGHAAPLRDPKTPPTFLPLDSMVVNLADPGGNRFAQLGITLQLADAKTGEDMKTYMPSIRNGILILVSQRTAEQMLRADGKQALTQDIMAEISDVMGYDYEHPDAEPEPSPKGKKKKKKAAPNPIEGVLFSSFIVQ</sequence>
<evidence type="ECO:0000256" key="2">
    <source>
        <dbReference type="ARBA" id="ARBA00004162"/>
    </source>
</evidence>
<keyword evidence="12" id="KW-0966">Cell projection</keyword>
<evidence type="ECO:0000256" key="5">
    <source>
        <dbReference type="ARBA" id="ARBA00022500"/>
    </source>
</evidence>
<keyword evidence="6 10" id="KW-0812">Transmembrane</keyword>
<keyword evidence="9 10" id="KW-0472">Membrane</keyword>
<dbReference type="Proteomes" id="UP001595729">
    <property type="component" value="Unassembled WGS sequence"/>
</dbReference>
<comment type="subcellular location">
    <subcellularLocation>
        <location evidence="10">Cell inner membrane</location>
    </subcellularLocation>
    <subcellularLocation>
        <location evidence="2">Cell membrane</location>
        <topology evidence="2">Single-pass membrane protein</topology>
    </subcellularLocation>
</comment>
<organism evidence="12 13">
    <name type="scientific">Hydrogenophaga luteola</name>
    <dbReference type="NCBI Taxonomy" id="1591122"/>
    <lineage>
        <taxon>Bacteria</taxon>
        <taxon>Pseudomonadati</taxon>
        <taxon>Pseudomonadota</taxon>
        <taxon>Betaproteobacteria</taxon>
        <taxon>Burkholderiales</taxon>
        <taxon>Comamonadaceae</taxon>
        <taxon>Hydrogenophaga</taxon>
    </lineage>
</organism>
<evidence type="ECO:0000256" key="9">
    <source>
        <dbReference type="ARBA" id="ARBA00023136"/>
    </source>
</evidence>
<keyword evidence="12" id="KW-0282">Flagellum</keyword>
<reference evidence="13" key="1">
    <citation type="journal article" date="2019" name="Int. J. Syst. Evol. Microbiol.">
        <title>The Global Catalogue of Microorganisms (GCM) 10K type strain sequencing project: providing services to taxonomists for standard genome sequencing and annotation.</title>
        <authorList>
            <consortium name="The Broad Institute Genomics Platform"/>
            <consortium name="The Broad Institute Genome Sequencing Center for Infectious Disease"/>
            <person name="Wu L."/>
            <person name="Ma J."/>
        </authorList>
    </citation>
    <scope>NUCLEOTIDE SEQUENCE [LARGE SCALE GENOMIC DNA]</scope>
    <source>
        <strain evidence="13">KCTC 42501</strain>
    </source>
</reference>
<comment type="similarity">
    <text evidence="3 10">Belongs to the FliL family.</text>
</comment>
<feature type="compositionally biased region" description="Basic and acidic residues" evidence="11">
    <location>
        <begin position="63"/>
        <end position="74"/>
    </location>
</feature>
<dbReference type="InterPro" id="IPR005503">
    <property type="entry name" value="FliL"/>
</dbReference>
<keyword evidence="8 10" id="KW-1133">Transmembrane helix</keyword>
<keyword evidence="5 10" id="KW-0145">Chemotaxis</keyword>
<proteinExistence type="inferred from homology"/>
<comment type="caution">
    <text evidence="12">The sequence shown here is derived from an EMBL/GenBank/DDBJ whole genome shotgun (WGS) entry which is preliminary data.</text>
</comment>
<keyword evidence="4" id="KW-1003">Cell membrane</keyword>
<evidence type="ECO:0000256" key="10">
    <source>
        <dbReference type="RuleBase" id="RU364125"/>
    </source>
</evidence>
<keyword evidence="13" id="KW-1185">Reference proteome</keyword>
<evidence type="ECO:0000256" key="8">
    <source>
        <dbReference type="ARBA" id="ARBA00022989"/>
    </source>
</evidence>
<feature type="region of interest" description="Disordered" evidence="11">
    <location>
        <begin position="162"/>
        <end position="186"/>
    </location>
</feature>
<dbReference type="PANTHER" id="PTHR35091">
    <property type="entry name" value="FLAGELLAR PROTEIN FLIL"/>
    <property type="match status" value="1"/>
</dbReference>
<dbReference type="EMBL" id="JBHRXX010000010">
    <property type="protein sequence ID" value="MFC3686436.1"/>
    <property type="molecule type" value="Genomic_DNA"/>
</dbReference>
<evidence type="ECO:0000256" key="1">
    <source>
        <dbReference type="ARBA" id="ARBA00002254"/>
    </source>
</evidence>
<dbReference type="Pfam" id="PF03748">
    <property type="entry name" value="FliL"/>
    <property type="match status" value="1"/>
</dbReference>
<evidence type="ECO:0000256" key="3">
    <source>
        <dbReference type="ARBA" id="ARBA00008281"/>
    </source>
</evidence>
<feature type="compositionally biased region" description="Basic and acidic residues" evidence="11">
    <location>
        <begin position="162"/>
        <end position="174"/>
    </location>
</feature>
<accession>A0ABV7WBJ8</accession>
<evidence type="ECO:0000256" key="11">
    <source>
        <dbReference type="SAM" id="MobiDB-lite"/>
    </source>
</evidence>